<dbReference type="EMBL" id="JADFTT010000102">
    <property type="protein sequence ID" value="KAG5768369.1"/>
    <property type="molecule type" value="Genomic_DNA"/>
</dbReference>
<dbReference type="AlphaFoldDB" id="A0A9P7HWM5"/>
<proteinExistence type="predicted"/>
<dbReference type="OrthoDB" id="3521097at2759"/>
<reference evidence="2" key="1">
    <citation type="journal article" date="2020" name="bioRxiv">
        <title>Historical genomics reveals the evolutionary mechanisms behind multiple outbreaks of the host-specific coffee wilt pathogen Fusarium xylarioides.</title>
        <authorList>
            <person name="Peck D."/>
            <person name="Nowell R.W."/>
            <person name="Flood J."/>
            <person name="Ryan M.J."/>
            <person name="Barraclough T.G."/>
        </authorList>
    </citation>
    <scope>NUCLEOTIDE SEQUENCE</scope>
    <source>
        <strain evidence="2">IMI 127659i</strain>
    </source>
</reference>
<feature type="compositionally biased region" description="Basic and acidic residues" evidence="1">
    <location>
        <begin position="216"/>
        <end position="225"/>
    </location>
</feature>
<organism evidence="2 3">
    <name type="scientific">Fusarium xylarioides</name>
    <dbReference type="NCBI Taxonomy" id="221167"/>
    <lineage>
        <taxon>Eukaryota</taxon>
        <taxon>Fungi</taxon>
        <taxon>Dikarya</taxon>
        <taxon>Ascomycota</taxon>
        <taxon>Pezizomycotina</taxon>
        <taxon>Sordariomycetes</taxon>
        <taxon>Hypocreomycetidae</taxon>
        <taxon>Hypocreales</taxon>
        <taxon>Nectriaceae</taxon>
        <taxon>Fusarium</taxon>
        <taxon>Fusarium fujikuroi species complex</taxon>
    </lineage>
</organism>
<evidence type="ECO:0000256" key="1">
    <source>
        <dbReference type="SAM" id="MobiDB-lite"/>
    </source>
</evidence>
<feature type="compositionally biased region" description="Low complexity" evidence="1">
    <location>
        <begin position="10"/>
        <end position="19"/>
    </location>
</feature>
<reference evidence="2" key="2">
    <citation type="submission" date="2020-10" db="EMBL/GenBank/DDBJ databases">
        <authorList>
            <person name="Peck L.D."/>
            <person name="Nowell R.W."/>
            <person name="Flood J."/>
            <person name="Ryan M.J."/>
            <person name="Barraclough T.G."/>
        </authorList>
    </citation>
    <scope>NUCLEOTIDE SEQUENCE</scope>
    <source>
        <strain evidence="2">IMI 127659i</strain>
    </source>
</reference>
<gene>
    <name evidence="2" type="ORF">H9Q72_004062</name>
</gene>
<feature type="compositionally biased region" description="Acidic residues" evidence="1">
    <location>
        <begin position="330"/>
        <end position="340"/>
    </location>
</feature>
<keyword evidence="3" id="KW-1185">Reference proteome</keyword>
<comment type="caution">
    <text evidence="2">The sequence shown here is derived from an EMBL/GenBank/DDBJ whole genome shotgun (WGS) entry which is preliminary data.</text>
</comment>
<dbReference type="PANTHER" id="PTHR38166">
    <property type="entry name" value="C2H2-TYPE DOMAIN-CONTAINING PROTEIN-RELATED"/>
    <property type="match status" value="1"/>
</dbReference>
<feature type="compositionally biased region" description="Polar residues" evidence="1">
    <location>
        <begin position="101"/>
        <end position="113"/>
    </location>
</feature>
<evidence type="ECO:0000313" key="3">
    <source>
        <dbReference type="Proteomes" id="UP000750502"/>
    </source>
</evidence>
<feature type="compositionally biased region" description="Polar residues" evidence="1">
    <location>
        <begin position="343"/>
        <end position="354"/>
    </location>
</feature>
<protein>
    <recommendedName>
        <fullName evidence="4">C2H2-type domain-containing protein</fullName>
    </recommendedName>
</protein>
<feature type="compositionally biased region" description="Low complexity" evidence="1">
    <location>
        <begin position="89"/>
        <end position="99"/>
    </location>
</feature>
<feature type="compositionally biased region" description="Polar residues" evidence="1">
    <location>
        <begin position="226"/>
        <end position="235"/>
    </location>
</feature>
<sequence>MSDSVDSTNPGGAAAGDAPPTKPSLKTVEAALTGVTTLEENSLLGIGDGHDDPSIDLTWETNEDHVPQAGVLPLLPSIWPKSELTEVMSSSKPSHSGPSFTIPTHSVSHASNSRQDEPLLASTDKPRSIQSLSWIPEFSWQDTHLRFHDQDARLCFDGQPLELPATCDGQFSRGVPDSEQEFSISQRSFPRIGVPNGEHDEFQISDITGVGGFVSSDEHQDERNFDQNSDITPAVSSSSSDTSHSEAAFRGEFIDASQPVQDEIAIQEIIKNIVERLADHYHRSYAPQRRVLAAKRKQVDRSSSSSAKKTQATVGRKGAKSTGRRGQTIDGDEGSEDEESSGNGRNPSASDTSSENSLLWACPFMKWNPIKYRGSCVKKLRDIYRLKKHLQEKHFSHYCRVCFKEFRPEELARHEKVCESLFPLPTRPPPPVGLITRDMATAINERSNTRFTSREQWERLFKIIFPHEPIPLSPYLDDEWKVAHCYEYFRQRDVQLQAREMIRESGLGHLRKTIPRSVFEQLVDNLWDYLDIEHEIRPHVASGEETVDQAQTISTMEDTIPEDSQTPALRDFGYDQDGLSAIQFSGLIEVDNTTTPAPDLFADQSETGVGEDLDRLKFIDTYGSFCSEAFGNANFEEIRSDPLSGHGSGDTPWYSGQETFEADLGQMRGDQTLFQEFSL</sequence>
<evidence type="ECO:0008006" key="4">
    <source>
        <dbReference type="Google" id="ProtNLM"/>
    </source>
</evidence>
<dbReference type="PANTHER" id="PTHR38166:SF1">
    <property type="entry name" value="C2H2-TYPE DOMAIN-CONTAINING PROTEIN"/>
    <property type="match status" value="1"/>
</dbReference>
<feature type="region of interest" description="Disordered" evidence="1">
    <location>
        <begin position="1"/>
        <end position="24"/>
    </location>
</feature>
<dbReference type="Proteomes" id="UP000750502">
    <property type="component" value="Unassembled WGS sequence"/>
</dbReference>
<name>A0A9P7HWM5_9HYPO</name>
<evidence type="ECO:0000313" key="2">
    <source>
        <dbReference type="EMBL" id="KAG5768369.1"/>
    </source>
</evidence>
<feature type="region of interest" description="Disordered" evidence="1">
    <location>
        <begin position="86"/>
        <end position="125"/>
    </location>
</feature>
<accession>A0A9P7HWM5</accession>
<feature type="region of interest" description="Disordered" evidence="1">
    <location>
        <begin position="288"/>
        <end position="354"/>
    </location>
</feature>
<feature type="region of interest" description="Disordered" evidence="1">
    <location>
        <begin position="215"/>
        <end position="246"/>
    </location>
</feature>